<protein>
    <submittedName>
        <fullName evidence="2">Sporozoite surface protein 2-like</fullName>
    </submittedName>
</protein>
<reference evidence="2" key="1">
    <citation type="submission" date="2016-11" db="UniProtKB">
        <authorList>
            <consortium name="WormBaseParasite"/>
        </authorList>
    </citation>
    <scope>IDENTIFICATION</scope>
    <source>
        <strain evidence="2">KR3021</strain>
    </source>
</reference>
<accession>A0AC35UGQ8</accession>
<evidence type="ECO:0000313" key="2">
    <source>
        <dbReference type="WBParaSite" id="RSKR_0001151900.1"/>
    </source>
</evidence>
<dbReference type="Proteomes" id="UP000095286">
    <property type="component" value="Unplaced"/>
</dbReference>
<organism evidence="1 2">
    <name type="scientific">Rhabditophanes sp. KR3021</name>
    <dbReference type="NCBI Taxonomy" id="114890"/>
    <lineage>
        <taxon>Eukaryota</taxon>
        <taxon>Metazoa</taxon>
        <taxon>Ecdysozoa</taxon>
        <taxon>Nematoda</taxon>
        <taxon>Chromadorea</taxon>
        <taxon>Rhabditida</taxon>
        <taxon>Tylenchina</taxon>
        <taxon>Panagrolaimomorpha</taxon>
        <taxon>Strongyloidoidea</taxon>
        <taxon>Alloionematidae</taxon>
        <taxon>Rhabditophanes</taxon>
    </lineage>
</organism>
<proteinExistence type="predicted"/>
<name>A0AC35UGQ8_9BILA</name>
<dbReference type="WBParaSite" id="RSKR_0001151900.1">
    <property type="protein sequence ID" value="RSKR_0001151900.1"/>
    <property type="gene ID" value="RSKR_0001151900"/>
</dbReference>
<sequence length="273" mass="31500">MSFDEISLKYIFNAIICAFLNGVWFNLFCVISCSRKSEFESNGRSPNFRNSDRENYSKNRHVNDREFEDSDDNNEQNESKRCSDDSGKYRDSNIKVLKKPDGHDGMQYKGGKYSHSPREESVKSKTDQMEYPAKSTKRVVLKSCMRDKTITTVKKHLIFNNNVVVKYIECIIPDSTRSITSESHGMRSASESGLRKLRKKQRNALKTDVITYKSVDKSIDKPIYEGKNVELDSENKKRNNLSLAASSLKVQHRKFIKTIPHNLTELNFRAKTT</sequence>
<evidence type="ECO:0000313" key="1">
    <source>
        <dbReference type="Proteomes" id="UP000095286"/>
    </source>
</evidence>